<dbReference type="EMBL" id="AHAT01000042">
    <property type="status" value="NOT_ANNOTATED_CDS"/>
    <property type="molecule type" value="Genomic_DNA"/>
</dbReference>
<dbReference type="PANTHER" id="PTHR21686:SF12">
    <property type="entry name" value="DEOXYNUCLEOTIDYLTRANSFERASE TERMINAL-INTERACTING PROTEIN 2"/>
    <property type="match status" value="1"/>
</dbReference>
<feature type="compositionally biased region" description="Acidic residues" evidence="3">
    <location>
        <begin position="518"/>
        <end position="531"/>
    </location>
</feature>
<comment type="subcellular location">
    <subcellularLocation>
        <location evidence="1">Nucleus</location>
        <location evidence="1">Nucleolus</location>
    </subcellularLocation>
</comment>
<dbReference type="HOGENOM" id="CLU_013270_0_0_1"/>
<feature type="compositionally biased region" description="Polar residues" evidence="3">
    <location>
        <begin position="291"/>
        <end position="302"/>
    </location>
</feature>
<organism evidence="5 6">
    <name type="scientific">Lepisosteus oculatus</name>
    <name type="common">Spotted gar</name>
    <dbReference type="NCBI Taxonomy" id="7918"/>
    <lineage>
        <taxon>Eukaryota</taxon>
        <taxon>Metazoa</taxon>
        <taxon>Chordata</taxon>
        <taxon>Craniata</taxon>
        <taxon>Vertebrata</taxon>
        <taxon>Euteleostomi</taxon>
        <taxon>Actinopterygii</taxon>
        <taxon>Neopterygii</taxon>
        <taxon>Holostei</taxon>
        <taxon>Semionotiformes</taxon>
        <taxon>Lepisosteidae</taxon>
        <taxon>Lepisosteus</taxon>
    </lineage>
</organism>
<dbReference type="CTD" id="30836"/>
<feature type="compositionally biased region" description="Basic and acidic residues" evidence="3">
    <location>
        <begin position="43"/>
        <end position="56"/>
    </location>
</feature>
<dbReference type="InterPro" id="IPR039883">
    <property type="entry name" value="Fcf2/DNTTIP2"/>
</dbReference>
<feature type="compositionally biased region" description="Basic and acidic residues" evidence="3">
    <location>
        <begin position="559"/>
        <end position="574"/>
    </location>
</feature>
<dbReference type="eggNOG" id="KOG3100">
    <property type="taxonomic scope" value="Eukaryota"/>
</dbReference>
<dbReference type="GO" id="GO:0006396">
    <property type="term" value="P:RNA processing"/>
    <property type="evidence" value="ECO:0000318"/>
    <property type="project" value="GO_Central"/>
</dbReference>
<dbReference type="Proteomes" id="UP000018468">
    <property type="component" value="Linkage group LG10"/>
</dbReference>
<name>W5MTS6_LEPOC</name>
<feature type="compositionally biased region" description="Polar residues" evidence="3">
    <location>
        <begin position="485"/>
        <end position="502"/>
    </location>
</feature>
<dbReference type="AlphaFoldDB" id="W5MTS6"/>
<feature type="region of interest" description="Disordered" evidence="3">
    <location>
        <begin position="1"/>
        <end position="599"/>
    </location>
</feature>
<feature type="compositionally biased region" description="Polar residues" evidence="3">
    <location>
        <begin position="340"/>
        <end position="350"/>
    </location>
</feature>
<dbReference type="PANTHER" id="PTHR21686">
    <property type="entry name" value="DEOXYNUCLEOTIDYLTRANSFERASE TERMINAL-INTERACTING PROTEIN 2"/>
    <property type="match status" value="1"/>
</dbReference>
<dbReference type="KEGG" id="loc:102691225"/>
<dbReference type="GO" id="GO:0005730">
    <property type="term" value="C:nucleolus"/>
    <property type="evidence" value="ECO:0000318"/>
    <property type="project" value="GO_Central"/>
</dbReference>
<evidence type="ECO:0000313" key="5">
    <source>
        <dbReference type="Ensembl" id="ENSLOCP00000011785.1"/>
    </source>
</evidence>
<feature type="domain" description="Fcf2 pre-rRNA processing C-terminal" evidence="4">
    <location>
        <begin position="698"/>
        <end position="791"/>
    </location>
</feature>
<feature type="compositionally biased region" description="Low complexity" evidence="3">
    <location>
        <begin position="80"/>
        <end position="92"/>
    </location>
</feature>
<dbReference type="Pfam" id="PF08698">
    <property type="entry name" value="Fcf2"/>
    <property type="match status" value="1"/>
</dbReference>
<feature type="compositionally biased region" description="Polar residues" evidence="3">
    <location>
        <begin position="314"/>
        <end position="323"/>
    </location>
</feature>
<feature type="compositionally biased region" description="Basic and acidic residues" evidence="3">
    <location>
        <begin position="679"/>
        <end position="688"/>
    </location>
</feature>
<evidence type="ECO:0000256" key="3">
    <source>
        <dbReference type="SAM" id="MobiDB-lite"/>
    </source>
</evidence>
<proteinExistence type="predicted"/>
<dbReference type="InParanoid" id="W5MTS6"/>
<feature type="compositionally biased region" description="Low complexity" evidence="3">
    <location>
        <begin position="273"/>
        <end position="284"/>
    </location>
</feature>
<accession>W5MTS6</accession>
<dbReference type="OrthoDB" id="427886at2759"/>
<sequence>MVATRRGASVESPDRTKAEKSLKTDSSPTRVLTRTRRTTATKTESHSEDACDLQHEEAEDMDSTTRTEEVQSSAVKRITRSTSRQTRTVQQVESLNEVEISEAESCCSNVSSGRVTRSRRTPAVARAKSALRADDDDDDDDDGGSEAESCSSSISTAGRRTSRSLRGRMAPLHKPVTKLANSETENSEAESCCSDMSGARAFGAQRSTRSRSCAAPPCTPSKSQTEDKEPSEAETHATSLSSLQGSAVRRSARKRQERTTVPASTVPKKKAEASSASPLSSSSRRALRAKTQSVSESQSSGCNKAVPGPIGSQDRFTYSQAESKTTEEVTIISDTESEDSLTCTGPPSQKNDAKQEVATKFANSSRTGSGSSRHAASPLEAIAEERAKTFQSPAAVPKESEKRLQPESSLPEISKDSQSSSLLGSQPVCPSEELTTSKTNIEETEGEETMDVALSESSICEMEKTMAKRGSVAKLDPVEGKKDSSGQCSTAPQESQFISLLLSSDDENDGDESKELDFASGDDDDDEDEVSQGENQAALSKSPLDDGLFVIDTQPGLQPDKKYYLDTKGICETRESEEEEEEYSDEEADEGKDAEEFIDEEDEDTAILLKSKKPPLIELSSSIDPGLNMKQTGGLYISLDGGKIKSGPSALQKLKEKKKKDELLRKSVITPDFEKKDAVPPYLESKDQLKKKRREERAKTTGDSWYNMKAPELTEELKNDLKALKMRSALDPKRFYKKNDREGFPKYFQVGTVVDDPVDFYHARIPKKQRKRTIVEELIADAEFRSYNKKKYKQILAERAALAAGKKNRKKNKFHKK</sequence>
<dbReference type="GeneTree" id="ENSGT00510000048142"/>
<reference evidence="5" key="3">
    <citation type="submission" date="2025-09" db="UniProtKB">
        <authorList>
            <consortium name="Ensembl"/>
        </authorList>
    </citation>
    <scope>IDENTIFICATION</scope>
</reference>
<dbReference type="InterPro" id="IPR014810">
    <property type="entry name" value="Fcf2_C"/>
</dbReference>
<dbReference type="Bgee" id="ENSLOCG00000009635">
    <property type="expression patterns" value="Expressed in embryo and 13 other cell types or tissues"/>
</dbReference>
<evidence type="ECO:0000256" key="1">
    <source>
        <dbReference type="ARBA" id="ARBA00004604"/>
    </source>
</evidence>
<feature type="compositionally biased region" description="Low complexity" evidence="3">
    <location>
        <begin position="146"/>
        <end position="155"/>
    </location>
</feature>
<dbReference type="STRING" id="7918.ENSLOCP00000011785"/>
<evidence type="ECO:0000256" key="2">
    <source>
        <dbReference type="ARBA" id="ARBA00023242"/>
    </source>
</evidence>
<feature type="compositionally biased region" description="Low complexity" evidence="3">
    <location>
        <begin position="417"/>
        <end position="426"/>
    </location>
</feature>
<feature type="compositionally biased region" description="Low complexity" evidence="3">
    <location>
        <begin position="180"/>
        <end position="194"/>
    </location>
</feature>
<keyword evidence="6" id="KW-1185">Reference proteome</keyword>
<feature type="region of interest" description="Disordered" evidence="3">
    <location>
        <begin position="679"/>
        <end position="703"/>
    </location>
</feature>
<feature type="compositionally biased region" description="Polar residues" evidence="3">
    <location>
        <begin position="361"/>
        <end position="374"/>
    </location>
</feature>
<reference evidence="6" key="1">
    <citation type="submission" date="2011-12" db="EMBL/GenBank/DDBJ databases">
        <title>The Draft Genome of Lepisosteus oculatus.</title>
        <authorList>
            <consortium name="The Broad Institute Genome Assembly &amp; Analysis Group"/>
            <consortium name="Computational R&amp;D Group"/>
            <consortium name="and Sequencing Platform"/>
            <person name="Di Palma F."/>
            <person name="Alfoldi J."/>
            <person name="Johnson J."/>
            <person name="Berlin A."/>
            <person name="Gnerre S."/>
            <person name="Jaffe D."/>
            <person name="MacCallum I."/>
            <person name="Young S."/>
            <person name="Walker B.J."/>
            <person name="Lander E.S."/>
            <person name="Lindblad-Toh K."/>
        </authorList>
    </citation>
    <scope>NUCLEOTIDE SEQUENCE [LARGE SCALE GENOMIC DNA]</scope>
</reference>
<dbReference type="Ensembl" id="ENSLOCT00000011803.1">
    <property type="protein sequence ID" value="ENSLOCP00000011785.1"/>
    <property type="gene ID" value="ENSLOCG00000009635.1"/>
</dbReference>
<feature type="compositionally biased region" description="Acidic residues" evidence="3">
    <location>
        <begin position="575"/>
        <end position="599"/>
    </location>
</feature>
<feature type="compositionally biased region" description="Basic and acidic residues" evidence="3">
    <location>
        <begin position="224"/>
        <end position="235"/>
    </location>
</feature>
<keyword evidence="2" id="KW-0539">Nucleus</keyword>
<feature type="compositionally biased region" description="Polar residues" evidence="3">
    <location>
        <begin position="236"/>
        <end position="245"/>
    </location>
</feature>
<protein>
    <submittedName>
        <fullName evidence="5">Deoxynucleotidyltransferase, terminal, interacting protein 2</fullName>
    </submittedName>
</protein>
<evidence type="ECO:0000313" key="6">
    <source>
        <dbReference type="Proteomes" id="UP000018468"/>
    </source>
</evidence>
<dbReference type="GeneID" id="102691225"/>
<feature type="compositionally biased region" description="Acidic residues" evidence="3">
    <location>
        <begin position="134"/>
        <end position="145"/>
    </location>
</feature>
<reference evidence="5" key="2">
    <citation type="submission" date="2025-08" db="UniProtKB">
        <authorList>
            <consortium name="Ensembl"/>
        </authorList>
    </citation>
    <scope>IDENTIFICATION</scope>
</reference>
<feature type="compositionally biased region" description="Basic and acidic residues" evidence="3">
    <location>
        <begin position="12"/>
        <end position="23"/>
    </location>
</feature>
<evidence type="ECO:0000259" key="4">
    <source>
        <dbReference type="Pfam" id="PF08698"/>
    </source>
</evidence>